<evidence type="ECO:0000313" key="1">
    <source>
        <dbReference type="EMBL" id="DAF89326.1"/>
    </source>
</evidence>
<organism evidence="1">
    <name type="scientific">Podoviridae sp. ctIyI17</name>
    <dbReference type="NCBI Taxonomy" id="2825241"/>
    <lineage>
        <taxon>Viruses</taxon>
        <taxon>Duplodnaviria</taxon>
        <taxon>Heunggongvirae</taxon>
        <taxon>Uroviricota</taxon>
        <taxon>Caudoviricetes</taxon>
    </lineage>
</organism>
<reference evidence="1" key="1">
    <citation type="journal article" date="2021" name="Proc. Natl. Acad. Sci. U.S.A.">
        <title>A Catalog of Tens of Thousands of Viruses from Human Metagenomes Reveals Hidden Associations with Chronic Diseases.</title>
        <authorList>
            <person name="Tisza M.J."/>
            <person name="Buck C.B."/>
        </authorList>
    </citation>
    <scope>NUCLEOTIDE SEQUENCE</scope>
    <source>
        <strain evidence="1">CtIyI17</strain>
    </source>
</reference>
<accession>A0A8S5U4J8</accession>
<proteinExistence type="predicted"/>
<sequence length="156" mass="18040">MDAIKLQCDLLRETRKAPYGLGRMHEMRSEHYYIADEKGTALYRIPVCEWYLSENSFSTPAGLPKAIVDMCQLTDDDLPLQKTGLVKEYNKEKYHVLAFEDGTNVYLDVKLATYFSKYVTYYKTKKPGMIKCVEREEVVALIGEYIFKGGARNDRI</sequence>
<dbReference type="EMBL" id="BK016007">
    <property type="protein sequence ID" value="DAF89326.1"/>
    <property type="molecule type" value="Genomic_DNA"/>
</dbReference>
<name>A0A8S5U4J8_9CAUD</name>
<protein>
    <submittedName>
        <fullName evidence="1">Uncharacterized protein</fullName>
    </submittedName>
</protein>